<keyword evidence="2 7" id="KW-0813">Transport</keyword>
<feature type="transmembrane region" description="Helical" evidence="7">
    <location>
        <begin position="292"/>
        <end position="316"/>
    </location>
</feature>
<keyword evidence="3" id="KW-1003">Cell membrane</keyword>
<accession>A0A511FEK8</accession>
<evidence type="ECO:0000256" key="2">
    <source>
        <dbReference type="ARBA" id="ARBA00022448"/>
    </source>
</evidence>
<dbReference type="Proteomes" id="UP000564629">
    <property type="component" value="Unassembled WGS sequence"/>
</dbReference>
<dbReference type="GO" id="GO:0055085">
    <property type="term" value="P:transmembrane transport"/>
    <property type="evidence" value="ECO:0007669"/>
    <property type="project" value="InterPro"/>
</dbReference>
<protein>
    <submittedName>
        <fullName evidence="9">Peptide ABC transporter permease</fullName>
    </submittedName>
    <submittedName>
        <fullName evidence="10">Peptide/nickel transport system permease protein</fullName>
    </submittedName>
</protein>
<feature type="transmembrane region" description="Helical" evidence="7">
    <location>
        <begin position="99"/>
        <end position="126"/>
    </location>
</feature>
<comment type="caution">
    <text evidence="9">The sequence shown here is derived from an EMBL/GenBank/DDBJ whole genome shotgun (WGS) entry which is preliminary data.</text>
</comment>
<gene>
    <name evidence="9" type="ORF">CHO01_28150</name>
    <name evidence="10" type="ORF">HNR08_002041</name>
</gene>
<evidence type="ECO:0000256" key="1">
    <source>
        <dbReference type="ARBA" id="ARBA00004651"/>
    </source>
</evidence>
<feature type="transmembrane region" description="Helical" evidence="7">
    <location>
        <begin position="138"/>
        <end position="168"/>
    </location>
</feature>
<evidence type="ECO:0000256" key="3">
    <source>
        <dbReference type="ARBA" id="ARBA00022475"/>
    </source>
</evidence>
<proteinExistence type="inferred from homology"/>
<dbReference type="Pfam" id="PF00528">
    <property type="entry name" value="BPD_transp_1"/>
    <property type="match status" value="1"/>
</dbReference>
<dbReference type="CDD" id="cd06261">
    <property type="entry name" value="TM_PBP2"/>
    <property type="match status" value="1"/>
</dbReference>
<evidence type="ECO:0000313" key="9">
    <source>
        <dbReference type="EMBL" id="GEL47699.1"/>
    </source>
</evidence>
<dbReference type="PROSITE" id="PS50928">
    <property type="entry name" value="ABC_TM1"/>
    <property type="match status" value="1"/>
</dbReference>
<feature type="transmembrane region" description="Helical" evidence="7">
    <location>
        <begin position="7"/>
        <end position="25"/>
    </location>
</feature>
<sequence length="325" mass="35633">MSYVLRRLGFYVVAFWASITLNFLLPRLMPGDPVSRMFARMQDSMQPEQIDQLRRLFGLDQRPMWQQYLSYIGDMFTGNMGVSISRFPTPVVEVIGTQIGWTILLGGTALLIAVVLGNLLGILAAWRRGGLLDSVFPPLLVFVGSFPYFWLAMGALYLFGITLGWLPVRHAFTAGTTPGFTGEFIGDVATHLVLPALTIVLVSIGGWMLGMRNTMIATTAEDYITMAEAKGLSHGRIMFRYAARNALLPSVTSFGLSLGFVVGGALLTEVVFAYPGVGYQLLSAVQGLDYPLMQGIFLTITAAVLLANFVVDIVYVRLDPRVRVS</sequence>
<dbReference type="Proteomes" id="UP000321723">
    <property type="component" value="Unassembled WGS sequence"/>
</dbReference>
<reference evidence="9 11" key="1">
    <citation type="submission" date="2019-07" db="EMBL/GenBank/DDBJ databases">
        <title>Whole genome shotgun sequence of Cellulomonas hominis NBRC 16055.</title>
        <authorList>
            <person name="Hosoyama A."/>
            <person name="Uohara A."/>
            <person name="Ohji S."/>
            <person name="Ichikawa N."/>
        </authorList>
    </citation>
    <scope>NUCLEOTIDE SEQUENCE [LARGE SCALE GENOMIC DNA]</scope>
    <source>
        <strain evidence="9 11">NBRC 16055</strain>
    </source>
</reference>
<comment type="similarity">
    <text evidence="7">Belongs to the binding-protein-dependent transport system permease family.</text>
</comment>
<keyword evidence="11" id="KW-1185">Reference proteome</keyword>
<evidence type="ECO:0000256" key="6">
    <source>
        <dbReference type="ARBA" id="ARBA00023136"/>
    </source>
</evidence>
<dbReference type="OrthoDB" id="9778910at2"/>
<dbReference type="InterPro" id="IPR045621">
    <property type="entry name" value="BPD_transp_1_N"/>
</dbReference>
<dbReference type="EMBL" id="JACHDN010000001">
    <property type="protein sequence ID" value="MBB5473305.1"/>
    <property type="molecule type" value="Genomic_DNA"/>
</dbReference>
<name>A0A511FEK8_9CELL</name>
<feature type="transmembrane region" description="Helical" evidence="7">
    <location>
        <begin position="246"/>
        <end position="272"/>
    </location>
</feature>
<evidence type="ECO:0000313" key="10">
    <source>
        <dbReference type="EMBL" id="MBB5473305.1"/>
    </source>
</evidence>
<dbReference type="Pfam" id="PF19300">
    <property type="entry name" value="BPD_transp_1_N"/>
    <property type="match status" value="1"/>
</dbReference>
<dbReference type="RefSeq" id="WP_146839027.1">
    <property type="nucleotide sequence ID" value="NZ_BJVQ01000045.1"/>
</dbReference>
<dbReference type="InterPro" id="IPR035906">
    <property type="entry name" value="MetI-like_sf"/>
</dbReference>
<feature type="transmembrane region" description="Helical" evidence="7">
    <location>
        <begin position="188"/>
        <end position="209"/>
    </location>
</feature>
<dbReference type="InterPro" id="IPR000515">
    <property type="entry name" value="MetI-like"/>
</dbReference>
<evidence type="ECO:0000256" key="7">
    <source>
        <dbReference type="RuleBase" id="RU363032"/>
    </source>
</evidence>
<evidence type="ECO:0000256" key="5">
    <source>
        <dbReference type="ARBA" id="ARBA00022989"/>
    </source>
</evidence>
<evidence type="ECO:0000256" key="4">
    <source>
        <dbReference type="ARBA" id="ARBA00022692"/>
    </source>
</evidence>
<dbReference type="GO" id="GO:0005886">
    <property type="term" value="C:plasma membrane"/>
    <property type="evidence" value="ECO:0007669"/>
    <property type="project" value="UniProtKB-SubCell"/>
</dbReference>
<dbReference type="AlphaFoldDB" id="A0A511FEK8"/>
<evidence type="ECO:0000313" key="12">
    <source>
        <dbReference type="Proteomes" id="UP000564629"/>
    </source>
</evidence>
<dbReference type="PANTHER" id="PTHR43376:SF1">
    <property type="entry name" value="OLIGOPEPTIDE TRANSPORT SYSTEM PERMEASE PROTEIN"/>
    <property type="match status" value="1"/>
</dbReference>
<organism evidence="9 11">
    <name type="scientific">Cellulomonas hominis</name>
    <dbReference type="NCBI Taxonomy" id="156981"/>
    <lineage>
        <taxon>Bacteria</taxon>
        <taxon>Bacillati</taxon>
        <taxon>Actinomycetota</taxon>
        <taxon>Actinomycetes</taxon>
        <taxon>Micrococcales</taxon>
        <taxon>Cellulomonadaceae</taxon>
        <taxon>Cellulomonas</taxon>
    </lineage>
</organism>
<reference evidence="10 12" key="2">
    <citation type="submission" date="2020-08" db="EMBL/GenBank/DDBJ databases">
        <title>Sequencing the genomes of 1000 actinobacteria strains.</title>
        <authorList>
            <person name="Klenk H.-P."/>
        </authorList>
    </citation>
    <scope>NUCLEOTIDE SEQUENCE [LARGE SCALE GENOMIC DNA]</scope>
    <source>
        <strain evidence="10 12">DSM 9581</strain>
    </source>
</reference>
<dbReference type="PANTHER" id="PTHR43376">
    <property type="entry name" value="OLIGOPEPTIDE TRANSPORT SYSTEM PERMEASE PROTEIN"/>
    <property type="match status" value="1"/>
</dbReference>
<dbReference type="Gene3D" id="1.10.3720.10">
    <property type="entry name" value="MetI-like"/>
    <property type="match status" value="1"/>
</dbReference>
<comment type="subcellular location">
    <subcellularLocation>
        <location evidence="1 7">Cell membrane</location>
        <topology evidence="1 7">Multi-pass membrane protein</topology>
    </subcellularLocation>
</comment>
<keyword evidence="6 7" id="KW-0472">Membrane</keyword>
<evidence type="ECO:0000313" key="11">
    <source>
        <dbReference type="Proteomes" id="UP000321723"/>
    </source>
</evidence>
<keyword evidence="5 7" id="KW-1133">Transmembrane helix</keyword>
<keyword evidence="4 7" id="KW-0812">Transmembrane</keyword>
<evidence type="ECO:0000259" key="8">
    <source>
        <dbReference type="PROSITE" id="PS50928"/>
    </source>
</evidence>
<dbReference type="EMBL" id="BJVQ01000045">
    <property type="protein sequence ID" value="GEL47699.1"/>
    <property type="molecule type" value="Genomic_DNA"/>
</dbReference>
<feature type="domain" description="ABC transmembrane type-1" evidence="8">
    <location>
        <begin position="99"/>
        <end position="315"/>
    </location>
</feature>
<dbReference type="SUPFAM" id="SSF161098">
    <property type="entry name" value="MetI-like"/>
    <property type="match status" value="1"/>
</dbReference>